<protein>
    <recommendedName>
        <fullName evidence="3">Integrase</fullName>
    </recommendedName>
</protein>
<accession>A0ABY8G4Y6</accession>
<reference evidence="1 2" key="1">
    <citation type="submission" date="2022-12" db="EMBL/GenBank/DDBJ databases">
        <title>Complete genome sequencing of Dickeya lacustris type strain LMG30899.</title>
        <authorList>
            <person name="Dobhal S."/>
            <person name="Arizala D."/>
            <person name="Arif M."/>
        </authorList>
    </citation>
    <scope>NUCLEOTIDE SEQUENCE [LARGE SCALE GENOMIC DNA]</scope>
    <source>
        <strain evidence="1 2">LMG30899</strain>
    </source>
</reference>
<evidence type="ECO:0008006" key="3">
    <source>
        <dbReference type="Google" id="ProtNLM"/>
    </source>
</evidence>
<dbReference type="EMBL" id="CP114280">
    <property type="protein sequence ID" value="WFN55005.1"/>
    <property type="molecule type" value="Genomic_DNA"/>
</dbReference>
<sequence>MAAGHLPRNRSSEGVWHAPNIGILSAKMRQYLYQYKKNVAKDAVQ</sequence>
<evidence type="ECO:0000313" key="1">
    <source>
        <dbReference type="EMBL" id="WFN55005.1"/>
    </source>
</evidence>
<name>A0ABY8G4Y6_9GAMM</name>
<organism evidence="1 2">
    <name type="scientific">Dickeya lacustris</name>
    <dbReference type="NCBI Taxonomy" id="2259638"/>
    <lineage>
        <taxon>Bacteria</taxon>
        <taxon>Pseudomonadati</taxon>
        <taxon>Pseudomonadota</taxon>
        <taxon>Gammaproteobacteria</taxon>
        <taxon>Enterobacterales</taxon>
        <taxon>Pectobacteriaceae</taxon>
        <taxon>Dickeya</taxon>
    </lineage>
</organism>
<gene>
    <name evidence="1" type="ORF">O1Q98_15325</name>
</gene>
<proteinExistence type="predicted"/>
<keyword evidence="2" id="KW-1185">Reference proteome</keyword>
<dbReference type="Proteomes" id="UP001219630">
    <property type="component" value="Chromosome"/>
</dbReference>
<evidence type="ECO:0000313" key="2">
    <source>
        <dbReference type="Proteomes" id="UP001219630"/>
    </source>
</evidence>
<dbReference type="RefSeq" id="WP_164513030.1">
    <property type="nucleotide sequence ID" value="NZ_CP114280.1"/>
</dbReference>